<evidence type="ECO:0000313" key="1">
    <source>
        <dbReference type="EMBL" id="KAI4337842.1"/>
    </source>
</evidence>
<comment type="caution">
    <text evidence="1">The sequence shown here is derived from an EMBL/GenBank/DDBJ whole genome shotgun (WGS) entry which is preliminary data.</text>
</comment>
<name>A0ACB9NMY8_BAUVA</name>
<evidence type="ECO:0000313" key="2">
    <source>
        <dbReference type="Proteomes" id="UP000828941"/>
    </source>
</evidence>
<dbReference type="Proteomes" id="UP000828941">
    <property type="component" value="Chromosome 6"/>
</dbReference>
<reference evidence="1 2" key="1">
    <citation type="journal article" date="2022" name="DNA Res.">
        <title>Chromosomal-level genome assembly of the orchid tree Bauhinia variegata (Leguminosae; Cercidoideae) supports the allotetraploid origin hypothesis of Bauhinia.</title>
        <authorList>
            <person name="Zhong Y."/>
            <person name="Chen Y."/>
            <person name="Zheng D."/>
            <person name="Pang J."/>
            <person name="Liu Y."/>
            <person name="Luo S."/>
            <person name="Meng S."/>
            <person name="Qian L."/>
            <person name="Wei D."/>
            <person name="Dai S."/>
            <person name="Zhou R."/>
        </authorList>
    </citation>
    <scope>NUCLEOTIDE SEQUENCE [LARGE SCALE GENOMIC DNA]</scope>
    <source>
        <strain evidence="1">BV-YZ2020</strain>
    </source>
</reference>
<organism evidence="1 2">
    <name type="scientific">Bauhinia variegata</name>
    <name type="common">Purple orchid tree</name>
    <name type="synonym">Phanera variegata</name>
    <dbReference type="NCBI Taxonomy" id="167791"/>
    <lineage>
        <taxon>Eukaryota</taxon>
        <taxon>Viridiplantae</taxon>
        <taxon>Streptophyta</taxon>
        <taxon>Embryophyta</taxon>
        <taxon>Tracheophyta</taxon>
        <taxon>Spermatophyta</taxon>
        <taxon>Magnoliopsida</taxon>
        <taxon>eudicotyledons</taxon>
        <taxon>Gunneridae</taxon>
        <taxon>Pentapetalae</taxon>
        <taxon>rosids</taxon>
        <taxon>fabids</taxon>
        <taxon>Fabales</taxon>
        <taxon>Fabaceae</taxon>
        <taxon>Cercidoideae</taxon>
        <taxon>Cercideae</taxon>
        <taxon>Bauhiniinae</taxon>
        <taxon>Bauhinia</taxon>
    </lineage>
</organism>
<accession>A0ACB9NMY8</accession>
<keyword evidence="2" id="KW-1185">Reference proteome</keyword>
<gene>
    <name evidence="1" type="ORF">L6164_016211</name>
</gene>
<proteinExistence type="predicted"/>
<sequence length="247" mass="29074">MGNIIESFISGFANVFGKKFGSPIDFLSGKSCSSVCGPTWDFICYIENFCIANLLRLAMVFILLYIVLLFFYVSYKLGIFECLGRAICRMIWGCFSCCFHGWKYCCTFLCVKLQRLRRTRRRYRKHRRRQKLYSTSEEDYSDDQSLSYYGPISAETRRSFSRRKRDYIDSHLKKSLRPRSHHSQLGIRGNHNFGHRRNPISENPSYRENGIKHCSHANTVHGIKVTRTSKFVNKGTRNRRRVQTRQN</sequence>
<dbReference type="EMBL" id="CM039431">
    <property type="protein sequence ID" value="KAI4337842.1"/>
    <property type="molecule type" value="Genomic_DNA"/>
</dbReference>
<protein>
    <submittedName>
        <fullName evidence="1">Uncharacterized protein</fullName>
    </submittedName>
</protein>